<evidence type="ECO:0000256" key="6">
    <source>
        <dbReference type="ARBA" id="ARBA00022989"/>
    </source>
</evidence>
<comment type="similarity">
    <text evidence="9">Belongs to the FtsQ/DivIB family. FtsQ subfamily.</text>
</comment>
<feature type="domain" description="POTRA" evidence="11">
    <location>
        <begin position="67"/>
        <end position="136"/>
    </location>
</feature>
<evidence type="ECO:0000259" key="11">
    <source>
        <dbReference type="PROSITE" id="PS51779"/>
    </source>
</evidence>
<dbReference type="EMBL" id="CP028339">
    <property type="protein sequence ID" value="AVR87869.1"/>
    <property type="molecule type" value="Genomic_DNA"/>
</dbReference>
<dbReference type="Gene3D" id="3.10.20.310">
    <property type="entry name" value="membrane protein fhac"/>
    <property type="match status" value="1"/>
</dbReference>
<dbReference type="Proteomes" id="UP000241885">
    <property type="component" value="Chromosome"/>
</dbReference>
<dbReference type="GO" id="GO:0005886">
    <property type="term" value="C:plasma membrane"/>
    <property type="evidence" value="ECO:0007669"/>
    <property type="project" value="UniProtKB-SubCell"/>
</dbReference>
<dbReference type="InterPro" id="IPR013685">
    <property type="entry name" value="POTRA_FtsQ_type"/>
</dbReference>
<evidence type="ECO:0000256" key="8">
    <source>
        <dbReference type="ARBA" id="ARBA00023306"/>
    </source>
</evidence>
<protein>
    <recommendedName>
        <fullName evidence="9">Cell division protein FtsQ</fullName>
    </recommendedName>
</protein>
<evidence type="ECO:0000313" key="12">
    <source>
        <dbReference type="EMBL" id="AVR87869.1"/>
    </source>
</evidence>
<accession>A0A2R4BKP0</accession>
<dbReference type="RefSeq" id="WP_107220196.1">
    <property type="nucleotide sequence ID" value="NZ_CP028339.1"/>
</dbReference>
<dbReference type="GO" id="GO:0090529">
    <property type="term" value="P:cell septum assembly"/>
    <property type="evidence" value="ECO:0007669"/>
    <property type="project" value="InterPro"/>
</dbReference>
<name>A0A2R4BKP0_THAAR</name>
<sequence length="287" mass="31328">MAEARAHPAAIRSARQRGAGAGAGASTEKGVWHRPALLDLLSDLLTLGAAVVLGWALVAWFVSRPLFPLRELVVLTPPAHVTEAQLGYAARLAVQGNFFMVDLDAVRATFEKLPWVRKAEVRRRWPDALELRIEEHEAVAYWTVSESGEARLVNRYGEVFTAASNADLPQFDGPQGSARTLLARHGEFAAMLQPLGLRLVGLALSARQAWQLHLDNGMTVIVGRDQDESPLVERLQRFIAVWPRVQDNIDIDIKVADLRYPGGFALTPADASVLLPAASPAGRKGKK</sequence>
<evidence type="ECO:0000256" key="3">
    <source>
        <dbReference type="ARBA" id="ARBA00022519"/>
    </source>
</evidence>
<dbReference type="InterPro" id="IPR034746">
    <property type="entry name" value="POTRA"/>
</dbReference>
<dbReference type="InterPro" id="IPR005548">
    <property type="entry name" value="Cell_div_FtsQ/DivIB_C"/>
</dbReference>
<dbReference type="Gene3D" id="3.40.50.11690">
    <property type="entry name" value="Cell division protein FtsQ/DivIB"/>
    <property type="match status" value="1"/>
</dbReference>
<keyword evidence="2 9" id="KW-1003">Cell membrane</keyword>
<comment type="function">
    <text evidence="9">Essential cell division protein. May link together the upstream cell division proteins, which are predominantly cytoplasmic, with the downstream cell division proteins, which are predominantly periplasmic. May control correct divisome assembly.</text>
</comment>
<dbReference type="Pfam" id="PF03799">
    <property type="entry name" value="FtsQ_DivIB_C"/>
    <property type="match status" value="1"/>
</dbReference>
<dbReference type="Pfam" id="PF08478">
    <property type="entry name" value="POTRA_1"/>
    <property type="match status" value="1"/>
</dbReference>
<dbReference type="InterPro" id="IPR026579">
    <property type="entry name" value="FtsQ"/>
</dbReference>
<dbReference type="PANTHER" id="PTHR35851:SF1">
    <property type="entry name" value="CELL DIVISION PROTEIN FTSQ"/>
    <property type="match status" value="1"/>
</dbReference>
<dbReference type="GO" id="GO:0043093">
    <property type="term" value="P:FtsZ-dependent cytokinesis"/>
    <property type="evidence" value="ECO:0007669"/>
    <property type="project" value="UniProtKB-UniRule"/>
</dbReference>
<feature type="region of interest" description="Disordered" evidence="10">
    <location>
        <begin position="1"/>
        <end position="27"/>
    </location>
</feature>
<comment type="subunit">
    <text evidence="9">Part of a complex composed of FtsB, FtsL and FtsQ.</text>
</comment>
<proteinExistence type="inferred from homology"/>
<evidence type="ECO:0000256" key="1">
    <source>
        <dbReference type="ARBA" id="ARBA00004370"/>
    </source>
</evidence>
<dbReference type="OrthoDB" id="9790370at2"/>
<dbReference type="KEGG" id="tak:Tharo_0927"/>
<feature type="compositionally biased region" description="Low complexity" evidence="10">
    <location>
        <begin position="9"/>
        <end position="18"/>
    </location>
</feature>
<comment type="subcellular location">
    <subcellularLocation>
        <location evidence="9">Cell inner membrane</location>
        <topology evidence="9">Single-pass type II membrane protein</topology>
    </subcellularLocation>
    <subcellularLocation>
        <location evidence="1">Membrane</location>
    </subcellularLocation>
    <text evidence="9">Localizes to the division septum.</text>
</comment>
<keyword evidence="3 9" id="KW-0997">Cell inner membrane</keyword>
<evidence type="ECO:0000256" key="2">
    <source>
        <dbReference type="ARBA" id="ARBA00022475"/>
    </source>
</evidence>
<dbReference type="InterPro" id="IPR045335">
    <property type="entry name" value="FtsQ_C_sf"/>
</dbReference>
<organism evidence="12 13">
    <name type="scientific">Thauera aromatica K172</name>
    <dbReference type="NCBI Taxonomy" id="44139"/>
    <lineage>
        <taxon>Bacteria</taxon>
        <taxon>Pseudomonadati</taxon>
        <taxon>Pseudomonadota</taxon>
        <taxon>Betaproteobacteria</taxon>
        <taxon>Rhodocyclales</taxon>
        <taxon>Zoogloeaceae</taxon>
        <taxon>Thauera</taxon>
    </lineage>
</organism>
<keyword evidence="7 9" id="KW-0472">Membrane</keyword>
<dbReference type="AlphaFoldDB" id="A0A2R4BKP0"/>
<gene>
    <name evidence="9" type="primary">ftsQ</name>
    <name evidence="12" type="ORF">Tharo_0927</name>
</gene>
<evidence type="ECO:0000256" key="4">
    <source>
        <dbReference type="ARBA" id="ARBA00022618"/>
    </source>
</evidence>
<feature type="transmembrane region" description="Helical" evidence="9">
    <location>
        <begin position="44"/>
        <end position="62"/>
    </location>
</feature>
<keyword evidence="8 9" id="KW-0131">Cell cycle</keyword>
<dbReference type="GO" id="GO:0032153">
    <property type="term" value="C:cell division site"/>
    <property type="evidence" value="ECO:0007669"/>
    <property type="project" value="UniProtKB-UniRule"/>
</dbReference>
<evidence type="ECO:0000256" key="5">
    <source>
        <dbReference type="ARBA" id="ARBA00022692"/>
    </source>
</evidence>
<evidence type="ECO:0000256" key="10">
    <source>
        <dbReference type="SAM" id="MobiDB-lite"/>
    </source>
</evidence>
<keyword evidence="6 9" id="KW-1133">Transmembrane helix</keyword>
<evidence type="ECO:0000256" key="7">
    <source>
        <dbReference type="ARBA" id="ARBA00023136"/>
    </source>
</evidence>
<reference evidence="12 13" key="1">
    <citation type="submission" date="2018-03" db="EMBL/GenBank/DDBJ databases">
        <title>Complete genome sequence of Thauera aromatica, a model organism for studying aromatic compound degradation under denitrifying conditions.</title>
        <authorList>
            <person name="Lo H.-Y."/>
            <person name="Goris T."/>
            <person name="Boll M."/>
            <person name="Mueller J.A."/>
        </authorList>
    </citation>
    <scope>NUCLEOTIDE SEQUENCE [LARGE SCALE GENOMIC DNA]</scope>
    <source>
        <strain evidence="12 13">K172</strain>
    </source>
</reference>
<keyword evidence="5 9" id="KW-0812">Transmembrane</keyword>
<keyword evidence="4 9" id="KW-0132">Cell division</keyword>
<evidence type="ECO:0000256" key="9">
    <source>
        <dbReference type="HAMAP-Rule" id="MF_00911"/>
    </source>
</evidence>
<dbReference type="HAMAP" id="MF_00911">
    <property type="entry name" value="FtsQ_subfam"/>
    <property type="match status" value="1"/>
</dbReference>
<dbReference type="PROSITE" id="PS51779">
    <property type="entry name" value="POTRA"/>
    <property type="match status" value="1"/>
</dbReference>
<dbReference type="PANTHER" id="PTHR35851">
    <property type="entry name" value="CELL DIVISION PROTEIN FTSQ"/>
    <property type="match status" value="1"/>
</dbReference>
<keyword evidence="13" id="KW-1185">Reference proteome</keyword>
<evidence type="ECO:0000313" key="13">
    <source>
        <dbReference type="Proteomes" id="UP000241885"/>
    </source>
</evidence>